<dbReference type="GO" id="GO:0045892">
    <property type="term" value="P:negative regulation of DNA-templated transcription"/>
    <property type="evidence" value="ECO:0007669"/>
    <property type="project" value="UniProtKB-UniRule"/>
</dbReference>
<dbReference type="InterPro" id="IPR038933">
    <property type="entry name" value="Ovate"/>
</dbReference>
<organism evidence="9 10">
    <name type="scientific">Carnegiea gigantea</name>
    <dbReference type="NCBI Taxonomy" id="171969"/>
    <lineage>
        <taxon>Eukaryota</taxon>
        <taxon>Viridiplantae</taxon>
        <taxon>Streptophyta</taxon>
        <taxon>Embryophyta</taxon>
        <taxon>Tracheophyta</taxon>
        <taxon>Spermatophyta</taxon>
        <taxon>Magnoliopsida</taxon>
        <taxon>eudicotyledons</taxon>
        <taxon>Gunneridae</taxon>
        <taxon>Pentapetalae</taxon>
        <taxon>Caryophyllales</taxon>
        <taxon>Cactineae</taxon>
        <taxon>Cactaceae</taxon>
        <taxon>Cactoideae</taxon>
        <taxon>Echinocereeae</taxon>
        <taxon>Carnegiea</taxon>
    </lineage>
</organism>
<dbReference type="Pfam" id="PF04844">
    <property type="entry name" value="Ovate"/>
    <property type="match status" value="1"/>
</dbReference>
<evidence type="ECO:0000313" key="9">
    <source>
        <dbReference type="EMBL" id="KAJ8436159.1"/>
    </source>
</evidence>
<keyword evidence="2 6" id="KW-0678">Repressor</keyword>
<feature type="domain" description="OVATE" evidence="8">
    <location>
        <begin position="256"/>
        <end position="315"/>
    </location>
</feature>
<dbReference type="NCBIfam" id="TIGR01568">
    <property type="entry name" value="A_thal_3678"/>
    <property type="match status" value="1"/>
</dbReference>
<evidence type="ECO:0000256" key="6">
    <source>
        <dbReference type="RuleBase" id="RU367028"/>
    </source>
</evidence>
<feature type="compositionally biased region" description="Pro residues" evidence="7">
    <location>
        <begin position="38"/>
        <end position="51"/>
    </location>
</feature>
<evidence type="ECO:0000256" key="5">
    <source>
        <dbReference type="ARBA" id="ARBA00023242"/>
    </source>
</evidence>
<dbReference type="PANTHER" id="PTHR33057">
    <property type="entry name" value="TRANSCRIPTION REPRESSOR OFP7-RELATED"/>
    <property type="match status" value="1"/>
</dbReference>
<dbReference type="AlphaFoldDB" id="A0A9Q1K3L2"/>
<dbReference type="Proteomes" id="UP001153076">
    <property type="component" value="Unassembled WGS sequence"/>
</dbReference>
<feature type="compositionally biased region" description="Basic residues" evidence="7">
    <location>
        <begin position="85"/>
        <end position="96"/>
    </location>
</feature>
<protein>
    <recommendedName>
        <fullName evidence="6">Transcription repressor</fullName>
    </recommendedName>
    <alternativeName>
        <fullName evidence="6">Ovate family protein</fullName>
    </alternativeName>
</protein>
<sequence length="318" mass="35716">MGNQKFKLSDMIPNAWFFKLKDMSSKPPPKNPKKHRLPPPPPPPPPPPSSSPPSSTVETALEVEPQCHPRKSYHIARDPPTSPPRKSKSRKHHSTRKNPTAAVNHHHHHHHHHRQFSLSSSVSTTCTCRTTTTTDDFLSPTITDEPQKPEERFDIVIDVSKSYGFDIELPRIATKPTTTKPTKLSPNSKEHHQPKVISRSPPSRRFLMSSSSGVRLKVNSPKIMARKQGHNGNLSAGGRKSVGGSSRRCISDSFAVVKSSRDPQKDFRESMVEMIVQNNLRASKDLEDLLACYLSLNSDEYHDVIIKIRFGSVYIEID</sequence>
<dbReference type="PANTHER" id="PTHR33057:SF82">
    <property type="entry name" value="TRANSCRIPTION REPRESSOR OFP5"/>
    <property type="match status" value="1"/>
</dbReference>
<comment type="subcellular location">
    <subcellularLocation>
        <location evidence="1 6">Nucleus</location>
    </subcellularLocation>
</comment>
<feature type="region of interest" description="Disordered" evidence="7">
    <location>
        <begin position="21"/>
        <end position="118"/>
    </location>
</feature>
<evidence type="ECO:0000256" key="4">
    <source>
        <dbReference type="ARBA" id="ARBA00023163"/>
    </source>
</evidence>
<keyword evidence="4 6" id="KW-0804">Transcription</keyword>
<evidence type="ECO:0000313" key="10">
    <source>
        <dbReference type="Proteomes" id="UP001153076"/>
    </source>
</evidence>
<feature type="region of interest" description="Disordered" evidence="7">
    <location>
        <begin position="175"/>
        <end position="204"/>
    </location>
</feature>
<dbReference type="EMBL" id="JAKOGI010000361">
    <property type="protein sequence ID" value="KAJ8436159.1"/>
    <property type="molecule type" value="Genomic_DNA"/>
</dbReference>
<dbReference type="GO" id="GO:0005634">
    <property type="term" value="C:nucleus"/>
    <property type="evidence" value="ECO:0007669"/>
    <property type="project" value="UniProtKB-SubCell"/>
</dbReference>
<name>A0A9Q1K3L2_9CARY</name>
<dbReference type="PROSITE" id="PS51754">
    <property type="entry name" value="OVATE"/>
    <property type="match status" value="1"/>
</dbReference>
<gene>
    <name evidence="9" type="ORF">Cgig2_025326</name>
</gene>
<comment type="function">
    <text evidence="6">Transcriptional repressor that regulates multiple aspects of plant growth and development.</text>
</comment>
<proteinExistence type="predicted"/>
<dbReference type="GO" id="GO:0003677">
    <property type="term" value="F:DNA binding"/>
    <property type="evidence" value="ECO:0007669"/>
    <property type="project" value="InterPro"/>
</dbReference>
<dbReference type="OrthoDB" id="1928390at2759"/>
<dbReference type="Pfam" id="PF13724">
    <property type="entry name" value="DNA_binding_2"/>
    <property type="match status" value="1"/>
</dbReference>
<dbReference type="InterPro" id="IPR006458">
    <property type="entry name" value="Ovate_C"/>
</dbReference>
<evidence type="ECO:0000256" key="1">
    <source>
        <dbReference type="ARBA" id="ARBA00004123"/>
    </source>
</evidence>
<dbReference type="InterPro" id="IPR025830">
    <property type="entry name" value="DNA_bnd_dom_ovate"/>
</dbReference>
<feature type="compositionally biased region" description="Basic residues" evidence="7">
    <location>
        <begin position="104"/>
        <end position="115"/>
    </location>
</feature>
<evidence type="ECO:0000256" key="2">
    <source>
        <dbReference type="ARBA" id="ARBA00022491"/>
    </source>
</evidence>
<keyword evidence="5 6" id="KW-0539">Nucleus</keyword>
<keyword evidence="10" id="KW-1185">Reference proteome</keyword>
<evidence type="ECO:0000256" key="7">
    <source>
        <dbReference type="SAM" id="MobiDB-lite"/>
    </source>
</evidence>
<evidence type="ECO:0000256" key="3">
    <source>
        <dbReference type="ARBA" id="ARBA00023015"/>
    </source>
</evidence>
<comment type="caution">
    <text evidence="9">The sequence shown here is derived from an EMBL/GenBank/DDBJ whole genome shotgun (WGS) entry which is preliminary data.</text>
</comment>
<keyword evidence="3 6" id="KW-0805">Transcription regulation</keyword>
<evidence type="ECO:0000259" key="8">
    <source>
        <dbReference type="PROSITE" id="PS51754"/>
    </source>
</evidence>
<accession>A0A9Q1K3L2</accession>
<reference evidence="9" key="1">
    <citation type="submission" date="2022-04" db="EMBL/GenBank/DDBJ databases">
        <title>Carnegiea gigantea Genome sequencing and assembly v2.</title>
        <authorList>
            <person name="Copetti D."/>
            <person name="Sanderson M.J."/>
            <person name="Burquez A."/>
            <person name="Wojciechowski M.F."/>
        </authorList>
    </citation>
    <scope>NUCLEOTIDE SEQUENCE</scope>
    <source>
        <strain evidence="9">SGP5-SGP5p</strain>
        <tissue evidence="9">Aerial part</tissue>
    </source>
</reference>